<keyword evidence="3 7" id="KW-0812">Transmembrane</keyword>
<dbReference type="SUPFAM" id="SSF144091">
    <property type="entry name" value="Rhomboid-like"/>
    <property type="match status" value="1"/>
</dbReference>
<evidence type="ECO:0000256" key="5">
    <source>
        <dbReference type="ARBA" id="ARBA00022989"/>
    </source>
</evidence>
<feature type="transmembrane region" description="Helical" evidence="7">
    <location>
        <begin position="107"/>
        <end position="125"/>
    </location>
</feature>
<protein>
    <submittedName>
        <fullName evidence="9">Rhomboid family intramembrane serine protease</fullName>
    </submittedName>
</protein>
<dbReference type="GO" id="GO:0004252">
    <property type="term" value="F:serine-type endopeptidase activity"/>
    <property type="evidence" value="ECO:0007669"/>
    <property type="project" value="InterPro"/>
</dbReference>
<accession>A0A7V6A2S3</accession>
<evidence type="ECO:0000256" key="6">
    <source>
        <dbReference type="ARBA" id="ARBA00023136"/>
    </source>
</evidence>
<feature type="transmembrane region" description="Helical" evidence="7">
    <location>
        <begin position="12"/>
        <end position="32"/>
    </location>
</feature>
<evidence type="ECO:0000256" key="4">
    <source>
        <dbReference type="ARBA" id="ARBA00022801"/>
    </source>
</evidence>
<dbReference type="InterPro" id="IPR022764">
    <property type="entry name" value="Peptidase_S54_rhomboid_dom"/>
</dbReference>
<dbReference type="Gene3D" id="1.20.1540.10">
    <property type="entry name" value="Rhomboid-like"/>
    <property type="match status" value="1"/>
</dbReference>
<comment type="caution">
    <text evidence="9">The sequence shown here is derived from an EMBL/GenBank/DDBJ whole genome shotgun (WGS) entry which is preliminary data.</text>
</comment>
<evidence type="ECO:0000256" key="2">
    <source>
        <dbReference type="ARBA" id="ARBA00009045"/>
    </source>
</evidence>
<keyword evidence="4" id="KW-0378">Hydrolase</keyword>
<reference evidence="9" key="1">
    <citation type="journal article" date="2020" name="mSystems">
        <title>Genome- and Community-Level Interaction Insights into Carbon Utilization and Element Cycling Functions of Hydrothermarchaeota in Hydrothermal Sediment.</title>
        <authorList>
            <person name="Zhou Z."/>
            <person name="Liu Y."/>
            <person name="Xu W."/>
            <person name="Pan J."/>
            <person name="Luo Z.H."/>
            <person name="Li M."/>
        </authorList>
    </citation>
    <scope>NUCLEOTIDE SEQUENCE [LARGE SCALE GENOMIC DNA]</scope>
    <source>
        <strain evidence="9">SpSt-767</strain>
    </source>
</reference>
<dbReference type="PANTHER" id="PTHR43731">
    <property type="entry name" value="RHOMBOID PROTEASE"/>
    <property type="match status" value="1"/>
</dbReference>
<dbReference type="EMBL" id="DTGR01000083">
    <property type="protein sequence ID" value="HHS29142.1"/>
    <property type="molecule type" value="Genomic_DNA"/>
</dbReference>
<feature type="transmembrane region" description="Helical" evidence="7">
    <location>
        <begin position="194"/>
        <end position="214"/>
    </location>
</feature>
<comment type="subcellular location">
    <subcellularLocation>
        <location evidence="1">Membrane</location>
        <topology evidence="1">Multi-pass membrane protein</topology>
    </subcellularLocation>
</comment>
<proteinExistence type="inferred from homology"/>
<evidence type="ECO:0000313" key="9">
    <source>
        <dbReference type="EMBL" id="HHS29142.1"/>
    </source>
</evidence>
<dbReference type="InterPro" id="IPR035952">
    <property type="entry name" value="Rhomboid-like_sf"/>
</dbReference>
<evidence type="ECO:0000256" key="7">
    <source>
        <dbReference type="SAM" id="Phobius"/>
    </source>
</evidence>
<feature type="transmembrane region" description="Helical" evidence="7">
    <location>
        <begin position="169"/>
        <end position="188"/>
    </location>
</feature>
<gene>
    <name evidence="9" type="ORF">ENV52_05500</name>
</gene>
<evidence type="ECO:0000256" key="3">
    <source>
        <dbReference type="ARBA" id="ARBA00022692"/>
    </source>
</evidence>
<dbReference type="Pfam" id="PF01694">
    <property type="entry name" value="Rhomboid"/>
    <property type="match status" value="1"/>
</dbReference>
<organism evidence="9">
    <name type="scientific">Desulfobacca acetoxidans</name>
    <dbReference type="NCBI Taxonomy" id="60893"/>
    <lineage>
        <taxon>Bacteria</taxon>
        <taxon>Pseudomonadati</taxon>
        <taxon>Thermodesulfobacteriota</taxon>
        <taxon>Desulfobaccia</taxon>
        <taxon>Desulfobaccales</taxon>
        <taxon>Desulfobaccaceae</taxon>
        <taxon>Desulfobacca</taxon>
    </lineage>
</organism>
<evidence type="ECO:0000256" key="1">
    <source>
        <dbReference type="ARBA" id="ARBA00004141"/>
    </source>
</evidence>
<name>A0A7V6A2S3_9BACT</name>
<dbReference type="InterPro" id="IPR050925">
    <property type="entry name" value="Rhomboid_protease_S54"/>
</dbReference>
<dbReference type="GO" id="GO:0006508">
    <property type="term" value="P:proteolysis"/>
    <property type="evidence" value="ECO:0007669"/>
    <property type="project" value="UniProtKB-KW"/>
</dbReference>
<keyword evidence="5 7" id="KW-1133">Transmembrane helix</keyword>
<keyword evidence="9" id="KW-0645">Protease</keyword>
<dbReference type="PANTHER" id="PTHR43731:SF14">
    <property type="entry name" value="PRESENILIN-ASSOCIATED RHOMBOID-LIKE PROTEIN, MITOCHONDRIAL"/>
    <property type="match status" value="1"/>
</dbReference>
<keyword evidence="6 7" id="KW-0472">Membrane</keyword>
<comment type="similarity">
    <text evidence="2">Belongs to the peptidase S54 family.</text>
</comment>
<sequence>MIPVRGAPTKNGWPWVTLGLIAVNVLVFLYTLKIGPDAALALFWKGGAVPSKLSKVKLLTSLTSFWLMATVFISLFLHAGWAHLLGNMWFLWLFGEGLEDDLGHWRYLGFYLFAGFFACLFHVLAASSITAPLIGASGAIAGVMGAYLVRLPQSPIRTLSFLRLRLEILHIPAFVWLFLWLALQFYGLKQGGPVAWVAHLGGFAIGIFGVTLFVPVKPQLAKVAIGHNPQVRQTLKIRTTRQAPKKRRSPVKKK</sequence>
<feature type="transmembrane region" description="Helical" evidence="7">
    <location>
        <begin position="131"/>
        <end position="149"/>
    </location>
</feature>
<feature type="domain" description="Peptidase S54 rhomboid" evidence="8">
    <location>
        <begin position="70"/>
        <end position="212"/>
    </location>
</feature>
<feature type="transmembrane region" description="Helical" evidence="7">
    <location>
        <begin position="65"/>
        <end position="95"/>
    </location>
</feature>
<dbReference type="AlphaFoldDB" id="A0A7V6A2S3"/>
<evidence type="ECO:0000259" key="8">
    <source>
        <dbReference type="Pfam" id="PF01694"/>
    </source>
</evidence>
<dbReference type="GO" id="GO:0016020">
    <property type="term" value="C:membrane"/>
    <property type="evidence" value="ECO:0007669"/>
    <property type="project" value="UniProtKB-SubCell"/>
</dbReference>